<dbReference type="GeneID" id="35871829"/>
<dbReference type="PANTHER" id="PTHR30250:SF28">
    <property type="entry name" value="POLYSACCHARIDE BIOSYNTHESIS PROTEIN"/>
    <property type="match status" value="1"/>
</dbReference>
<sequence>MLKNVLLLASGTGFAQLIPIVATPVLAKIYTPDMFGEFALFSTFLAVLSVFSSGKYELAIALPKKTKESESLFSLGLWIALTFSAILVIFVPVIQFGLTKYYGKENLDWVWLLPFSVLFFSIVNLSSYMLNRLNDFNIIAKLRVLQAALIAGTSIIIGLYGNSHGLILASVITGFLVSIVYVNRLKGHIHSSVKKFKELGSRYDKFPKFLIVGSLFNTVSSQLPVLMFSAMYGASIVGTIFLAQRVISLPSALISKAVGDAARQSLSEKIVYKSDAYSYFKYCTKNLFLIGLIPFSLAFFVGPILIEEFLSKEWSGIGTVIQILIPMYFVQFSVSSLSSVVIQLTERLKIDLVWQVSLFVTSASAMFLANKVYDSAYVTLLAYATVYSLHYFIAYLLACWFLKNVDENCSIHN</sequence>
<feature type="transmembrane region" description="Helical" evidence="6">
    <location>
        <begin position="318"/>
        <end position="340"/>
    </location>
</feature>
<keyword evidence="2" id="KW-1003">Cell membrane</keyword>
<evidence type="ECO:0000256" key="1">
    <source>
        <dbReference type="ARBA" id="ARBA00004651"/>
    </source>
</evidence>
<name>A0A1I5N8R4_9GAMM</name>
<dbReference type="InterPro" id="IPR050833">
    <property type="entry name" value="Poly_Biosynth_Transport"/>
</dbReference>
<evidence type="ECO:0000313" key="7">
    <source>
        <dbReference type="EMBL" id="SFP18113.1"/>
    </source>
</evidence>
<keyword evidence="3 6" id="KW-0812">Transmembrane</keyword>
<accession>A0A1I5N8R4</accession>
<evidence type="ECO:0000256" key="3">
    <source>
        <dbReference type="ARBA" id="ARBA00022692"/>
    </source>
</evidence>
<feature type="transmembrane region" description="Helical" evidence="6">
    <location>
        <begin position="229"/>
        <end position="247"/>
    </location>
</feature>
<protein>
    <submittedName>
        <fullName evidence="7">Membrane protein involved in the export of O-antigen and teichoic acid</fullName>
    </submittedName>
</protein>
<evidence type="ECO:0000256" key="2">
    <source>
        <dbReference type="ARBA" id="ARBA00022475"/>
    </source>
</evidence>
<evidence type="ECO:0000256" key="5">
    <source>
        <dbReference type="ARBA" id="ARBA00023136"/>
    </source>
</evidence>
<dbReference type="OrthoDB" id="3831435at2"/>
<keyword evidence="4 6" id="KW-1133">Transmembrane helix</keyword>
<dbReference type="PANTHER" id="PTHR30250">
    <property type="entry name" value="PST FAMILY PREDICTED COLANIC ACID TRANSPORTER"/>
    <property type="match status" value="1"/>
</dbReference>
<feature type="transmembrane region" description="Helical" evidence="6">
    <location>
        <begin position="381"/>
        <end position="402"/>
    </location>
</feature>
<organism evidence="7 8">
    <name type="scientific">Enterovibrio norvegicus DSM 15893</name>
    <dbReference type="NCBI Taxonomy" id="1121869"/>
    <lineage>
        <taxon>Bacteria</taxon>
        <taxon>Pseudomonadati</taxon>
        <taxon>Pseudomonadota</taxon>
        <taxon>Gammaproteobacteria</taxon>
        <taxon>Vibrionales</taxon>
        <taxon>Vibrionaceae</taxon>
        <taxon>Enterovibrio</taxon>
    </lineage>
</organism>
<feature type="transmembrane region" description="Helical" evidence="6">
    <location>
        <begin position="75"/>
        <end position="97"/>
    </location>
</feature>
<feature type="transmembrane region" description="Helical" evidence="6">
    <location>
        <begin position="142"/>
        <end position="160"/>
    </location>
</feature>
<dbReference type="GO" id="GO:0005886">
    <property type="term" value="C:plasma membrane"/>
    <property type="evidence" value="ECO:0007669"/>
    <property type="project" value="UniProtKB-SubCell"/>
</dbReference>
<dbReference type="RefSeq" id="WP_074926289.1">
    <property type="nucleotide sequence ID" value="NZ_FOWR01000009.1"/>
</dbReference>
<feature type="transmembrane region" description="Helical" evidence="6">
    <location>
        <begin position="166"/>
        <end position="185"/>
    </location>
</feature>
<dbReference type="AlphaFoldDB" id="A0A1I5N8R4"/>
<gene>
    <name evidence="7" type="ORF">SAMN03084138_01519</name>
</gene>
<dbReference type="EMBL" id="FOWR01000009">
    <property type="protein sequence ID" value="SFP18113.1"/>
    <property type="molecule type" value="Genomic_DNA"/>
</dbReference>
<feature type="transmembrane region" description="Helical" evidence="6">
    <location>
        <begin position="37"/>
        <end position="54"/>
    </location>
</feature>
<evidence type="ECO:0000313" key="8">
    <source>
        <dbReference type="Proteomes" id="UP000182692"/>
    </source>
</evidence>
<reference evidence="7 8" key="1">
    <citation type="submission" date="2016-10" db="EMBL/GenBank/DDBJ databases">
        <authorList>
            <person name="de Groot N.N."/>
        </authorList>
    </citation>
    <scope>NUCLEOTIDE SEQUENCE [LARGE SCALE GENOMIC DNA]</scope>
    <source>
        <strain evidence="7 8">DSM 15893</strain>
    </source>
</reference>
<dbReference type="Pfam" id="PF13440">
    <property type="entry name" value="Polysacc_synt_3"/>
    <property type="match status" value="1"/>
</dbReference>
<feature type="transmembrane region" description="Helical" evidence="6">
    <location>
        <begin position="287"/>
        <end position="306"/>
    </location>
</feature>
<feature type="transmembrane region" description="Helical" evidence="6">
    <location>
        <begin position="352"/>
        <end position="369"/>
    </location>
</feature>
<proteinExistence type="predicted"/>
<evidence type="ECO:0000256" key="6">
    <source>
        <dbReference type="SAM" id="Phobius"/>
    </source>
</evidence>
<dbReference type="STRING" id="1121869.SAMN03084138_01519"/>
<feature type="transmembrane region" description="Helical" evidence="6">
    <location>
        <begin position="109"/>
        <end position="130"/>
    </location>
</feature>
<dbReference type="Proteomes" id="UP000182692">
    <property type="component" value="Unassembled WGS sequence"/>
</dbReference>
<feature type="transmembrane region" description="Helical" evidence="6">
    <location>
        <begin position="206"/>
        <end position="223"/>
    </location>
</feature>
<keyword evidence="5 6" id="KW-0472">Membrane</keyword>
<comment type="subcellular location">
    <subcellularLocation>
        <location evidence="1">Cell membrane</location>
        <topology evidence="1">Multi-pass membrane protein</topology>
    </subcellularLocation>
</comment>
<evidence type="ECO:0000256" key="4">
    <source>
        <dbReference type="ARBA" id="ARBA00022989"/>
    </source>
</evidence>